<keyword evidence="2 7" id="KW-0812">Transmembrane</keyword>
<keyword evidence="3 7" id="KW-1133">Transmembrane helix</keyword>
<gene>
    <name evidence="9" type="ORF">SBOR_2003</name>
</gene>
<feature type="transmembrane region" description="Helical" evidence="7">
    <location>
        <begin position="21"/>
        <end position="41"/>
    </location>
</feature>
<protein>
    <recommendedName>
        <fullName evidence="8">Rhodopsin domain-containing protein</fullName>
    </recommendedName>
</protein>
<feature type="transmembrane region" description="Helical" evidence="7">
    <location>
        <begin position="215"/>
        <end position="234"/>
    </location>
</feature>
<feature type="transmembrane region" description="Helical" evidence="7">
    <location>
        <begin position="172"/>
        <end position="195"/>
    </location>
</feature>
<dbReference type="AlphaFoldDB" id="W9CLB7"/>
<evidence type="ECO:0000256" key="3">
    <source>
        <dbReference type="ARBA" id="ARBA00022989"/>
    </source>
</evidence>
<feature type="region of interest" description="Disordered" evidence="6">
    <location>
        <begin position="248"/>
        <end position="267"/>
    </location>
</feature>
<feature type="transmembrane region" description="Helical" evidence="7">
    <location>
        <begin position="89"/>
        <end position="108"/>
    </location>
</feature>
<dbReference type="OrthoDB" id="5417887at2759"/>
<dbReference type="GO" id="GO:0016020">
    <property type="term" value="C:membrane"/>
    <property type="evidence" value="ECO:0007669"/>
    <property type="project" value="UniProtKB-SubCell"/>
</dbReference>
<feature type="transmembrane region" description="Helical" evidence="7">
    <location>
        <begin position="140"/>
        <end position="160"/>
    </location>
</feature>
<dbReference type="InterPro" id="IPR052337">
    <property type="entry name" value="SAT4-like"/>
</dbReference>
<dbReference type="InterPro" id="IPR049326">
    <property type="entry name" value="Rhodopsin_dom_fungi"/>
</dbReference>
<evidence type="ECO:0000256" key="2">
    <source>
        <dbReference type="ARBA" id="ARBA00022692"/>
    </source>
</evidence>
<sequence>MSRPRFWCKLRRQGLWWDDHILTAAWLVLLSTNIVISYEFATGYVQKTWPERMLVLVSISSCLTTAGQTWSKSAFAVTLLRMTNTWQKAICVIIIIVLNVLLVLKVFVDWSKYCGKDGYQNDWRMSGFCVDYQAAYNIKVAGNIFNIVADFVLALFPWMVTWKLRISLKEKIALCITMSLGVVVAIISAVRTAWMQDPSVDAYNDYYFWRQGLSMVWYSAEVAGTIIVQSIPLMRPLVNDMHTSLASKKLSSGADGSNRRKSYGKGSRRRTLTLILQGCDVKDIENDPNDEGRLDVDRMHLIQDENGKIVIRRKEEEPLAEYQNSRMVSKTLDEEEMSLTQDETGRIVLTRDYHANGGLEEIPENHDNESLEEIPEYHNIGGKEHIPMTDFHALTCN</sequence>
<dbReference type="Pfam" id="PF20684">
    <property type="entry name" value="Fung_rhodopsin"/>
    <property type="match status" value="1"/>
</dbReference>
<dbReference type="PANTHER" id="PTHR33048:SF147">
    <property type="entry name" value="INTEGRAL MEMBRANE PROTEIN"/>
    <property type="match status" value="1"/>
</dbReference>
<evidence type="ECO:0000256" key="7">
    <source>
        <dbReference type="SAM" id="Phobius"/>
    </source>
</evidence>
<evidence type="ECO:0000256" key="1">
    <source>
        <dbReference type="ARBA" id="ARBA00004141"/>
    </source>
</evidence>
<evidence type="ECO:0000256" key="5">
    <source>
        <dbReference type="ARBA" id="ARBA00038359"/>
    </source>
</evidence>
<dbReference type="PANTHER" id="PTHR33048">
    <property type="entry name" value="PTH11-LIKE INTEGRAL MEMBRANE PROTEIN (AFU_ORTHOLOGUE AFUA_5G11245)"/>
    <property type="match status" value="1"/>
</dbReference>
<evidence type="ECO:0000259" key="8">
    <source>
        <dbReference type="Pfam" id="PF20684"/>
    </source>
</evidence>
<evidence type="ECO:0000313" key="10">
    <source>
        <dbReference type="Proteomes" id="UP000019487"/>
    </source>
</evidence>
<keyword evidence="10" id="KW-1185">Reference proteome</keyword>
<proteinExistence type="inferred from homology"/>
<feature type="domain" description="Rhodopsin" evidence="8">
    <location>
        <begin position="5"/>
        <end position="239"/>
    </location>
</feature>
<reference evidence="9 10" key="1">
    <citation type="journal article" date="2014" name="Genome Announc.">
        <title>Draft genome sequence of Sclerotinia borealis, a psychrophilic plant pathogenic fungus.</title>
        <authorList>
            <person name="Mardanov A.V."/>
            <person name="Beletsky A.V."/>
            <person name="Kadnikov V.V."/>
            <person name="Ignatov A.N."/>
            <person name="Ravin N.V."/>
        </authorList>
    </citation>
    <scope>NUCLEOTIDE SEQUENCE [LARGE SCALE GENOMIC DNA]</scope>
    <source>
        <strain evidence="10">F-4157</strain>
    </source>
</reference>
<evidence type="ECO:0000256" key="4">
    <source>
        <dbReference type="ARBA" id="ARBA00023136"/>
    </source>
</evidence>
<accession>W9CLB7</accession>
<comment type="similarity">
    <text evidence="5">Belongs to the SAT4 family.</text>
</comment>
<comment type="caution">
    <text evidence="9">The sequence shown here is derived from an EMBL/GenBank/DDBJ whole genome shotgun (WGS) entry which is preliminary data.</text>
</comment>
<evidence type="ECO:0000313" key="9">
    <source>
        <dbReference type="EMBL" id="ESZ97602.1"/>
    </source>
</evidence>
<comment type="subcellular location">
    <subcellularLocation>
        <location evidence="1">Membrane</location>
        <topology evidence="1">Multi-pass membrane protein</topology>
    </subcellularLocation>
</comment>
<name>W9CLB7_SCLBF</name>
<dbReference type="Proteomes" id="UP000019487">
    <property type="component" value="Unassembled WGS sequence"/>
</dbReference>
<dbReference type="HOGENOM" id="CLU_028200_3_0_1"/>
<keyword evidence="4 7" id="KW-0472">Membrane</keyword>
<dbReference type="EMBL" id="AYSA01000081">
    <property type="protein sequence ID" value="ESZ97602.1"/>
    <property type="molecule type" value="Genomic_DNA"/>
</dbReference>
<evidence type="ECO:0000256" key="6">
    <source>
        <dbReference type="SAM" id="MobiDB-lite"/>
    </source>
</evidence>
<dbReference type="STRING" id="1432307.W9CLB7"/>
<feature type="transmembrane region" description="Helical" evidence="7">
    <location>
        <begin position="53"/>
        <end position="77"/>
    </location>
</feature>
<organism evidence="9 10">
    <name type="scientific">Sclerotinia borealis (strain F-4128)</name>
    <dbReference type="NCBI Taxonomy" id="1432307"/>
    <lineage>
        <taxon>Eukaryota</taxon>
        <taxon>Fungi</taxon>
        <taxon>Dikarya</taxon>
        <taxon>Ascomycota</taxon>
        <taxon>Pezizomycotina</taxon>
        <taxon>Leotiomycetes</taxon>
        <taxon>Helotiales</taxon>
        <taxon>Sclerotiniaceae</taxon>
        <taxon>Sclerotinia</taxon>
    </lineage>
</organism>